<feature type="transmembrane region" description="Helical" evidence="7">
    <location>
        <begin position="367"/>
        <end position="393"/>
    </location>
</feature>
<evidence type="ECO:0000256" key="4">
    <source>
        <dbReference type="ARBA" id="ARBA00022692"/>
    </source>
</evidence>
<gene>
    <name evidence="9" type="ORF">ACFQ3U_08915</name>
</gene>
<accession>A0ABW3TNF3</accession>
<sequence>MFGLDWSAALLIIIALLAVLLLAGQWVSIALVSSSVVFLLLVGGWERPLPLGSIAWETLNSFVLTAVPLFIFMGEVIARSGLTQRLYDGILVVLRKVPGSLLHANIGASGVLAAMSGSSSATAAAMARIALPQMERDGYDKKLSFASIAGGGSLGMLIPPSLAALLYGAYAELSVSRLFMAGLVPGIVLALMISGYLFVRTRMNPSLAPSSSARIGTTTSERAATLLRMLPGLVLVGLVLGTIYTGIATPTEAAAIGAGGAVLLGFLMKGLSWKALVDSAIATAKVASALLFIVVGAQVFSAALVQSGVVRGVIAASSGVMTSPWMLFIGMAIVYVLLGMFIDGLSLMFVTLPVVIPLMHAVDFNPYLFGVLLVLFIELGQITPPVGIVLYIISASSPGSKIAEIFRGAFPVVILILVLAVLIFLFPDIALWLPEAMST</sequence>
<dbReference type="Proteomes" id="UP001597181">
    <property type="component" value="Unassembled WGS sequence"/>
</dbReference>
<dbReference type="PANTHER" id="PTHR33362:SF5">
    <property type="entry name" value="C4-DICARBOXYLATE TRAP TRANSPORTER LARGE PERMEASE PROTEIN DCTM"/>
    <property type="match status" value="1"/>
</dbReference>
<dbReference type="InterPro" id="IPR004681">
    <property type="entry name" value="TRAP_DctM"/>
</dbReference>
<feature type="transmembrane region" description="Helical" evidence="7">
    <location>
        <begin position="143"/>
        <end position="166"/>
    </location>
</feature>
<evidence type="ECO:0000256" key="6">
    <source>
        <dbReference type="ARBA" id="ARBA00023136"/>
    </source>
</evidence>
<evidence type="ECO:0000256" key="1">
    <source>
        <dbReference type="ARBA" id="ARBA00004429"/>
    </source>
</evidence>
<feature type="domain" description="TRAP C4-dicarboxylate transport system permease DctM subunit" evidence="8">
    <location>
        <begin position="15"/>
        <end position="428"/>
    </location>
</feature>
<evidence type="ECO:0000313" key="10">
    <source>
        <dbReference type="Proteomes" id="UP001597181"/>
    </source>
</evidence>
<feature type="transmembrane region" description="Helical" evidence="7">
    <location>
        <begin position="325"/>
        <end position="355"/>
    </location>
</feature>
<feature type="transmembrane region" description="Helical" evidence="7">
    <location>
        <begin position="178"/>
        <end position="199"/>
    </location>
</feature>
<dbReference type="NCBIfam" id="TIGR00786">
    <property type="entry name" value="dctM"/>
    <property type="match status" value="1"/>
</dbReference>
<dbReference type="RefSeq" id="WP_343961799.1">
    <property type="nucleotide sequence ID" value="NZ_BAAAKZ010000013.1"/>
</dbReference>
<reference evidence="10" key="1">
    <citation type="journal article" date="2019" name="Int. J. Syst. Evol. Microbiol.">
        <title>The Global Catalogue of Microorganisms (GCM) 10K type strain sequencing project: providing services to taxonomists for standard genome sequencing and annotation.</title>
        <authorList>
            <consortium name="The Broad Institute Genomics Platform"/>
            <consortium name="The Broad Institute Genome Sequencing Center for Infectious Disease"/>
            <person name="Wu L."/>
            <person name="Ma J."/>
        </authorList>
    </citation>
    <scope>NUCLEOTIDE SEQUENCE [LARGE SCALE GENOMIC DNA]</scope>
    <source>
        <strain evidence="10">CCUG 50213</strain>
    </source>
</reference>
<feature type="transmembrane region" description="Helical" evidence="7">
    <location>
        <begin position="283"/>
        <end position="305"/>
    </location>
</feature>
<feature type="transmembrane region" description="Helical" evidence="7">
    <location>
        <begin position="405"/>
        <end position="433"/>
    </location>
</feature>
<evidence type="ECO:0000256" key="7">
    <source>
        <dbReference type="SAM" id="Phobius"/>
    </source>
</evidence>
<dbReference type="PIRSF" id="PIRSF006066">
    <property type="entry name" value="HI0050"/>
    <property type="match status" value="1"/>
</dbReference>
<evidence type="ECO:0000313" key="9">
    <source>
        <dbReference type="EMBL" id="MFD1202012.1"/>
    </source>
</evidence>
<feature type="transmembrane region" description="Helical" evidence="7">
    <location>
        <begin position="253"/>
        <end position="271"/>
    </location>
</feature>
<comment type="caution">
    <text evidence="9">The sequence shown here is derived from an EMBL/GenBank/DDBJ whole genome shotgun (WGS) entry which is preliminary data.</text>
</comment>
<keyword evidence="2" id="KW-1003">Cell membrane</keyword>
<evidence type="ECO:0000259" key="8">
    <source>
        <dbReference type="Pfam" id="PF06808"/>
    </source>
</evidence>
<organism evidence="9 10">
    <name type="scientific">Leucobacter albus</name>
    <dbReference type="NCBI Taxonomy" id="272210"/>
    <lineage>
        <taxon>Bacteria</taxon>
        <taxon>Bacillati</taxon>
        <taxon>Actinomycetota</taxon>
        <taxon>Actinomycetes</taxon>
        <taxon>Micrococcales</taxon>
        <taxon>Microbacteriaceae</taxon>
        <taxon>Leucobacter</taxon>
    </lineage>
</organism>
<evidence type="ECO:0000256" key="3">
    <source>
        <dbReference type="ARBA" id="ARBA00022519"/>
    </source>
</evidence>
<comment type="subcellular location">
    <subcellularLocation>
        <location evidence="1">Cell inner membrane</location>
        <topology evidence="1">Multi-pass membrane protein</topology>
    </subcellularLocation>
</comment>
<keyword evidence="3" id="KW-0997">Cell inner membrane</keyword>
<evidence type="ECO:0000256" key="5">
    <source>
        <dbReference type="ARBA" id="ARBA00022989"/>
    </source>
</evidence>
<proteinExistence type="predicted"/>
<dbReference type="Pfam" id="PF06808">
    <property type="entry name" value="DctM"/>
    <property type="match status" value="1"/>
</dbReference>
<keyword evidence="10" id="KW-1185">Reference proteome</keyword>
<feature type="transmembrane region" description="Helical" evidence="7">
    <location>
        <begin position="58"/>
        <end position="78"/>
    </location>
</feature>
<keyword evidence="4 7" id="KW-0812">Transmembrane</keyword>
<dbReference type="EMBL" id="JBHTLY010000003">
    <property type="protein sequence ID" value="MFD1202012.1"/>
    <property type="molecule type" value="Genomic_DNA"/>
</dbReference>
<evidence type="ECO:0000256" key="2">
    <source>
        <dbReference type="ARBA" id="ARBA00022475"/>
    </source>
</evidence>
<feature type="transmembrane region" description="Helical" evidence="7">
    <location>
        <begin position="226"/>
        <end position="247"/>
    </location>
</feature>
<name>A0ABW3TNF3_9MICO</name>
<dbReference type="InterPro" id="IPR010656">
    <property type="entry name" value="DctM"/>
</dbReference>
<protein>
    <submittedName>
        <fullName evidence="9">TRAP transporter large permease</fullName>
    </submittedName>
</protein>
<keyword evidence="6 7" id="KW-0472">Membrane</keyword>
<keyword evidence="5 7" id="KW-1133">Transmembrane helix</keyword>
<dbReference type="PANTHER" id="PTHR33362">
    <property type="entry name" value="SIALIC ACID TRAP TRANSPORTER PERMEASE PROTEIN SIAT-RELATED"/>
    <property type="match status" value="1"/>
</dbReference>